<feature type="compositionally biased region" description="Basic and acidic residues" evidence="4">
    <location>
        <begin position="159"/>
        <end position="173"/>
    </location>
</feature>
<dbReference type="InterPro" id="IPR050468">
    <property type="entry name" value="Cuticle_Struct_Prot"/>
</dbReference>
<dbReference type="EMBL" id="OU893344">
    <property type="protein sequence ID" value="CAH0749719.1"/>
    <property type="molecule type" value="Genomic_DNA"/>
</dbReference>
<dbReference type="PROSITE" id="PS51155">
    <property type="entry name" value="CHIT_BIND_RR_2"/>
    <property type="match status" value="1"/>
</dbReference>
<keyword evidence="1 3" id="KW-0193">Cuticle</keyword>
<dbReference type="GO" id="GO:0008010">
    <property type="term" value="F:structural constituent of chitin-based larval cuticle"/>
    <property type="evidence" value="ECO:0007669"/>
    <property type="project" value="TreeGrafter"/>
</dbReference>
<proteinExistence type="predicted"/>
<feature type="chain" id="PRO_5040353962" evidence="5">
    <location>
        <begin position="36"/>
        <end position="349"/>
    </location>
</feature>
<keyword evidence="2 5" id="KW-0732">Signal</keyword>
<dbReference type="AlphaFoldDB" id="A0A9P0BZ41"/>
<feature type="compositionally biased region" description="Basic and acidic residues" evidence="4">
    <location>
        <begin position="183"/>
        <end position="200"/>
    </location>
</feature>
<dbReference type="Pfam" id="PF00379">
    <property type="entry name" value="Chitin_bind_4"/>
    <property type="match status" value="1"/>
</dbReference>
<feature type="compositionally biased region" description="Low complexity" evidence="4">
    <location>
        <begin position="245"/>
        <end position="313"/>
    </location>
</feature>
<gene>
    <name evidence="6" type="ORF">DIATSA_LOCUS3152</name>
</gene>
<protein>
    <submittedName>
        <fullName evidence="6">Uncharacterized protein</fullName>
    </submittedName>
</protein>
<dbReference type="PANTHER" id="PTHR10380">
    <property type="entry name" value="CUTICLE PROTEIN"/>
    <property type="match status" value="1"/>
</dbReference>
<reference evidence="6" key="1">
    <citation type="submission" date="2021-12" db="EMBL/GenBank/DDBJ databases">
        <authorList>
            <person name="King R."/>
        </authorList>
    </citation>
    <scope>NUCLEOTIDE SEQUENCE</scope>
</reference>
<dbReference type="Proteomes" id="UP001153714">
    <property type="component" value="Chromosome 13"/>
</dbReference>
<feature type="region of interest" description="Disordered" evidence="4">
    <location>
        <begin position="138"/>
        <end position="349"/>
    </location>
</feature>
<accession>A0A9P0BZ41</accession>
<dbReference type="PANTHER" id="PTHR10380:SF173">
    <property type="entry name" value="CUTICULAR PROTEIN 47EF, ISOFORM C-RELATED"/>
    <property type="match status" value="1"/>
</dbReference>
<name>A0A9P0BZ41_9NEOP</name>
<feature type="region of interest" description="Disordered" evidence="4">
    <location>
        <begin position="90"/>
        <end position="110"/>
    </location>
</feature>
<feature type="compositionally biased region" description="Low complexity" evidence="4">
    <location>
        <begin position="204"/>
        <end position="225"/>
    </location>
</feature>
<evidence type="ECO:0000256" key="2">
    <source>
        <dbReference type="ARBA" id="ARBA00022729"/>
    </source>
</evidence>
<evidence type="ECO:0000256" key="4">
    <source>
        <dbReference type="SAM" id="MobiDB-lite"/>
    </source>
</evidence>
<evidence type="ECO:0000256" key="3">
    <source>
        <dbReference type="PROSITE-ProRule" id="PRU00497"/>
    </source>
</evidence>
<dbReference type="OrthoDB" id="8117702at2759"/>
<evidence type="ECO:0000256" key="1">
    <source>
        <dbReference type="ARBA" id="ARBA00022460"/>
    </source>
</evidence>
<keyword evidence="7" id="KW-1185">Reference proteome</keyword>
<evidence type="ECO:0000313" key="6">
    <source>
        <dbReference type="EMBL" id="CAH0749719.1"/>
    </source>
</evidence>
<feature type="compositionally biased region" description="Polar residues" evidence="4">
    <location>
        <begin position="335"/>
        <end position="349"/>
    </location>
</feature>
<sequence length="349" mass="35914">MKSGVVTHQSFSGVKTVKMFFKLVLLCSVLSCVCSAPANTDVVPLEKQQPTVIPIVSQSEELEANGTYKFSYETGNGIKREETSYEKVIPKTRSAGSEEGEENDDSNEIHVQEGSYSYVAPDGTVISVKYIADENGFRPVGDHLPRAPGLVPQTSTGEKSGRALKSDLKKAESKNAVSALSKSEPEESPKEVAVVAEKDSSPLASETSAISSEKSSSEVSSNSAAVKNEPTTLPAAEESKAKSDSTSAVGAASVTEAAATAAAPEAPVSTTEAATETLNTKEASSAEAVSSAESSTTQAASSSEVASTAGGSSPKSESEEQPISESATAAVPLSSDISTEKNNPSTTSS</sequence>
<evidence type="ECO:0000256" key="5">
    <source>
        <dbReference type="SAM" id="SignalP"/>
    </source>
</evidence>
<dbReference type="InterPro" id="IPR000618">
    <property type="entry name" value="Insect_cuticle"/>
</dbReference>
<feature type="signal peptide" evidence="5">
    <location>
        <begin position="1"/>
        <end position="35"/>
    </location>
</feature>
<dbReference type="GO" id="GO:0062129">
    <property type="term" value="C:chitin-based extracellular matrix"/>
    <property type="evidence" value="ECO:0007669"/>
    <property type="project" value="TreeGrafter"/>
</dbReference>
<organism evidence="6 7">
    <name type="scientific">Diatraea saccharalis</name>
    <name type="common">sugarcane borer</name>
    <dbReference type="NCBI Taxonomy" id="40085"/>
    <lineage>
        <taxon>Eukaryota</taxon>
        <taxon>Metazoa</taxon>
        <taxon>Ecdysozoa</taxon>
        <taxon>Arthropoda</taxon>
        <taxon>Hexapoda</taxon>
        <taxon>Insecta</taxon>
        <taxon>Pterygota</taxon>
        <taxon>Neoptera</taxon>
        <taxon>Endopterygota</taxon>
        <taxon>Lepidoptera</taxon>
        <taxon>Glossata</taxon>
        <taxon>Ditrysia</taxon>
        <taxon>Pyraloidea</taxon>
        <taxon>Crambidae</taxon>
        <taxon>Crambinae</taxon>
        <taxon>Diatraea</taxon>
    </lineage>
</organism>
<dbReference type="PROSITE" id="PS00233">
    <property type="entry name" value="CHIT_BIND_RR_1"/>
    <property type="match status" value="1"/>
</dbReference>
<dbReference type="InterPro" id="IPR031311">
    <property type="entry name" value="CHIT_BIND_RR_consensus"/>
</dbReference>
<evidence type="ECO:0000313" key="7">
    <source>
        <dbReference type="Proteomes" id="UP001153714"/>
    </source>
</evidence>
<reference evidence="6" key="2">
    <citation type="submission" date="2022-10" db="EMBL/GenBank/DDBJ databases">
        <authorList>
            <consortium name="ENA_rothamsted_submissions"/>
            <consortium name="culmorum"/>
            <person name="King R."/>
        </authorList>
    </citation>
    <scope>NUCLEOTIDE SEQUENCE</scope>
</reference>